<feature type="transmembrane region" description="Helical" evidence="6">
    <location>
        <begin position="129"/>
        <end position="160"/>
    </location>
</feature>
<dbReference type="EMBL" id="JAQJAC010000004">
    <property type="protein sequence ID" value="KAJ5585857.1"/>
    <property type="molecule type" value="Genomic_DNA"/>
</dbReference>
<evidence type="ECO:0000256" key="4">
    <source>
        <dbReference type="ARBA" id="ARBA00022989"/>
    </source>
</evidence>
<evidence type="ECO:0000256" key="3">
    <source>
        <dbReference type="ARBA" id="ARBA00022692"/>
    </source>
</evidence>
<dbReference type="AlphaFoldDB" id="A0AAD6DJH6"/>
<evidence type="ECO:0000313" key="7">
    <source>
        <dbReference type="EMBL" id="KAJ5585857.1"/>
    </source>
</evidence>
<sequence>MALAGCEGFDSFLGLRFVLGAPETCSTPVYLLITATWYTVEEQPIRIVGHIEGALEAWQYQFLVIGALSSTWAIFMFFMLAEKPESASWLNVEEKNVAIQRLGPRHHGANHGEIKKYQIVEAAIDPKTWLFFLCGVATQVVNGALTSIYTASFAMIMSLLTANTRGSTKRSTVNAVFFISYCVGNIIGPFSFKETEAPQYTSGIIAMLVTYCVEILLLLAFALYTAAMNKKRDESQEGATLDLQDASRSLENMPIEATLDQTDGEDPFFRYSY</sequence>
<dbReference type="Proteomes" id="UP001216150">
    <property type="component" value="Unassembled WGS sequence"/>
</dbReference>
<feature type="transmembrane region" description="Helical" evidence="6">
    <location>
        <begin position="62"/>
        <end position="81"/>
    </location>
</feature>
<dbReference type="GO" id="GO:0022857">
    <property type="term" value="F:transmembrane transporter activity"/>
    <property type="evidence" value="ECO:0007669"/>
    <property type="project" value="TreeGrafter"/>
</dbReference>
<keyword evidence="5 6" id="KW-0472">Membrane</keyword>
<evidence type="ECO:0000256" key="1">
    <source>
        <dbReference type="ARBA" id="ARBA00004141"/>
    </source>
</evidence>
<comment type="subcellular location">
    <subcellularLocation>
        <location evidence="1">Membrane</location>
        <topology evidence="1">Multi-pass membrane protein</topology>
    </subcellularLocation>
</comment>
<dbReference type="InterPro" id="IPR036259">
    <property type="entry name" value="MFS_trans_sf"/>
</dbReference>
<accession>A0AAD6DJH6</accession>
<dbReference type="SUPFAM" id="SSF103473">
    <property type="entry name" value="MFS general substrate transporter"/>
    <property type="match status" value="1"/>
</dbReference>
<dbReference type="PANTHER" id="PTHR43791">
    <property type="entry name" value="PERMEASE-RELATED"/>
    <property type="match status" value="1"/>
</dbReference>
<evidence type="ECO:0000313" key="8">
    <source>
        <dbReference type="Proteomes" id="UP001216150"/>
    </source>
</evidence>
<keyword evidence="8" id="KW-1185">Reference proteome</keyword>
<gene>
    <name evidence="7" type="ORF">N7450_005644</name>
</gene>
<feature type="transmembrane region" description="Helical" evidence="6">
    <location>
        <begin position="204"/>
        <end position="226"/>
    </location>
</feature>
<protein>
    <recommendedName>
        <fullName evidence="9">Major facilitator superfamily (MFS) profile domain-containing protein</fullName>
    </recommendedName>
</protein>
<evidence type="ECO:0000256" key="2">
    <source>
        <dbReference type="ARBA" id="ARBA00022448"/>
    </source>
</evidence>
<dbReference type="PANTHER" id="PTHR43791:SF97">
    <property type="entry name" value="ALLANTOATE TRANSPORTER, PUTATIVE (AFU_ORTHOLOGUE AFUA_1G14700)-RELATED"/>
    <property type="match status" value="1"/>
</dbReference>
<comment type="caution">
    <text evidence="7">The sequence shown here is derived from an EMBL/GenBank/DDBJ whole genome shotgun (WGS) entry which is preliminary data.</text>
</comment>
<reference evidence="7 8" key="1">
    <citation type="journal article" date="2023" name="IMA Fungus">
        <title>Comparative genomic study of the Penicillium genus elucidates a diverse pangenome and 15 lateral gene transfer events.</title>
        <authorList>
            <person name="Petersen C."/>
            <person name="Sorensen T."/>
            <person name="Nielsen M.R."/>
            <person name="Sondergaard T.E."/>
            <person name="Sorensen J.L."/>
            <person name="Fitzpatrick D.A."/>
            <person name="Frisvad J.C."/>
            <person name="Nielsen K.L."/>
        </authorList>
    </citation>
    <scope>NUCLEOTIDE SEQUENCE [LARGE SCALE GENOMIC DNA]</scope>
    <source>
        <strain evidence="7 8">IBT 29057</strain>
    </source>
</reference>
<keyword evidence="2" id="KW-0813">Transport</keyword>
<feature type="transmembrane region" description="Helical" evidence="6">
    <location>
        <begin position="172"/>
        <end position="192"/>
    </location>
</feature>
<evidence type="ECO:0000256" key="5">
    <source>
        <dbReference type="ARBA" id="ARBA00023136"/>
    </source>
</evidence>
<keyword evidence="3 6" id="KW-0812">Transmembrane</keyword>
<proteinExistence type="predicted"/>
<organism evidence="7 8">
    <name type="scientific">Penicillium hetheringtonii</name>
    <dbReference type="NCBI Taxonomy" id="911720"/>
    <lineage>
        <taxon>Eukaryota</taxon>
        <taxon>Fungi</taxon>
        <taxon>Dikarya</taxon>
        <taxon>Ascomycota</taxon>
        <taxon>Pezizomycotina</taxon>
        <taxon>Eurotiomycetes</taxon>
        <taxon>Eurotiomycetidae</taxon>
        <taxon>Eurotiales</taxon>
        <taxon>Aspergillaceae</taxon>
        <taxon>Penicillium</taxon>
    </lineage>
</organism>
<evidence type="ECO:0008006" key="9">
    <source>
        <dbReference type="Google" id="ProtNLM"/>
    </source>
</evidence>
<evidence type="ECO:0000256" key="6">
    <source>
        <dbReference type="SAM" id="Phobius"/>
    </source>
</evidence>
<dbReference type="GO" id="GO:0016020">
    <property type="term" value="C:membrane"/>
    <property type="evidence" value="ECO:0007669"/>
    <property type="project" value="UniProtKB-SubCell"/>
</dbReference>
<name>A0AAD6DJH6_9EURO</name>
<keyword evidence="4 6" id="KW-1133">Transmembrane helix</keyword>